<dbReference type="AlphaFoldDB" id="A0ABD6WWC2"/>
<keyword evidence="1" id="KW-1133">Transmembrane helix</keyword>
<accession>A0ABD6WWC2</accession>
<organism evidence="2 3">
    <name type="scientific">Haemophilus influenzae</name>
    <dbReference type="NCBI Taxonomy" id="727"/>
    <lineage>
        <taxon>Bacteria</taxon>
        <taxon>Pseudomonadati</taxon>
        <taxon>Pseudomonadota</taxon>
        <taxon>Gammaproteobacteria</taxon>
        <taxon>Pasteurellales</taxon>
        <taxon>Pasteurellaceae</taxon>
        <taxon>Haemophilus</taxon>
    </lineage>
</organism>
<feature type="transmembrane region" description="Helical" evidence="1">
    <location>
        <begin position="12"/>
        <end position="35"/>
    </location>
</feature>
<evidence type="ECO:0000313" key="3">
    <source>
        <dbReference type="Proteomes" id="UP000238866"/>
    </source>
</evidence>
<keyword evidence="1" id="KW-0812">Transmembrane</keyword>
<reference evidence="2 3" key="1">
    <citation type="submission" date="2017-02" db="EMBL/GenBank/DDBJ databases">
        <title>Haemophilus influenzae in COPD genome sequencing project.</title>
        <authorList>
            <person name="Murphy T.F."/>
            <person name="Kong Y."/>
            <person name="Nadendla S."/>
            <person name="Tettelin H."/>
            <person name="Pettigrew M."/>
        </authorList>
    </citation>
    <scope>NUCLEOTIDE SEQUENCE [LARGE SCALE GENOMIC DNA]</scope>
    <source>
        <strain evidence="2 3">13P36H1</strain>
    </source>
</reference>
<comment type="caution">
    <text evidence="2">The sequence shown here is derived from an EMBL/GenBank/DDBJ whole genome shotgun (WGS) entry which is preliminary data.</text>
</comment>
<protein>
    <submittedName>
        <fullName evidence="2">Uncharacterized protein</fullName>
    </submittedName>
</protein>
<evidence type="ECO:0000313" key="2">
    <source>
        <dbReference type="EMBL" id="PRM19288.1"/>
    </source>
</evidence>
<keyword evidence="1" id="KW-0472">Membrane</keyword>
<evidence type="ECO:0000256" key="1">
    <source>
        <dbReference type="SAM" id="Phobius"/>
    </source>
</evidence>
<name>A0ABD6WWC2_HAEIF</name>
<sequence length="96" mass="10229">MIFNPFIVLKSPVIFTLLEVFAVTLPEPLALVAFTTVRSPDAVPSNLASFALIAKVPLVALMFEPATVVKVPVVFNVTLAASILPAILPFLAVRVV</sequence>
<dbReference type="Proteomes" id="UP000238866">
    <property type="component" value="Unassembled WGS sequence"/>
</dbReference>
<dbReference type="EMBL" id="MZLD01000022">
    <property type="protein sequence ID" value="PRM19288.1"/>
    <property type="molecule type" value="Genomic_DNA"/>
</dbReference>
<proteinExistence type="predicted"/>
<feature type="transmembrane region" description="Helical" evidence="1">
    <location>
        <begin position="73"/>
        <end position="93"/>
    </location>
</feature>
<gene>
    <name evidence="2" type="ORF">BVZ99_00654</name>
</gene>